<feature type="transmembrane region" description="Helical" evidence="6">
    <location>
        <begin position="12"/>
        <end position="36"/>
    </location>
</feature>
<feature type="transmembrane region" description="Helical" evidence="6">
    <location>
        <begin position="42"/>
        <end position="63"/>
    </location>
</feature>
<evidence type="ECO:0000256" key="3">
    <source>
        <dbReference type="ARBA" id="ARBA00022692"/>
    </source>
</evidence>
<evidence type="ECO:0000259" key="7">
    <source>
        <dbReference type="Pfam" id="PF04138"/>
    </source>
</evidence>
<keyword evidence="5 6" id="KW-0472">Membrane</keyword>
<evidence type="ECO:0000313" key="8">
    <source>
        <dbReference type="EMBL" id="GBG11416.1"/>
    </source>
</evidence>
<evidence type="ECO:0000256" key="2">
    <source>
        <dbReference type="ARBA" id="ARBA00009399"/>
    </source>
</evidence>
<keyword evidence="9" id="KW-1185">Reference proteome</keyword>
<dbReference type="Pfam" id="PF04138">
    <property type="entry name" value="GtrA_DPMS_TM"/>
    <property type="match status" value="1"/>
</dbReference>
<evidence type="ECO:0000256" key="4">
    <source>
        <dbReference type="ARBA" id="ARBA00022989"/>
    </source>
</evidence>
<dbReference type="InterPro" id="IPR051401">
    <property type="entry name" value="GtrA_CellWall_Glycosyl"/>
</dbReference>
<proteinExistence type="inferred from homology"/>
<feature type="domain" description="GtrA/DPMS transmembrane" evidence="7">
    <location>
        <begin position="16"/>
        <end position="136"/>
    </location>
</feature>
<protein>
    <recommendedName>
        <fullName evidence="7">GtrA/DPMS transmembrane domain-containing protein</fullName>
    </recommendedName>
</protein>
<accession>A0A2R5EXH3</accession>
<dbReference type="PANTHER" id="PTHR38459">
    <property type="entry name" value="PROPHAGE BACTOPRENOL-LINKED GLUCOSE TRANSLOCASE HOMOLOG"/>
    <property type="match status" value="1"/>
</dbReference>
<dbReference type="EMBL" id="BDQX01000398">
    <property type="protein sequence ID" value="GBG11416.1"/>
    <property type="molecule type" value="Genomic_DNA"/>
</dbReference>
<feature type="transmembrane region" description="Helical" evidence="6">
    <location>
        <begin position="110"/>
        <end position="130"/>
    </location>
</feature>
<evidence type="ECO:0000313" key="9">
    <source>
        <dbReference type="Proteomes" id="UP000245202"/>
    </source>
</evidence>
<dbReference type="GO" id="GO:0000271">
    <property type="term" value="P:polysaccharide biosynthetic process"/>
    <property type="evidence" value="ECO:0007669"/>
    <property type="project" value="InterPro"/>
</dbReference>
<sequence>MAGKGNKGWLPQLVMFGLIGVLNTLVDFGMFALLTWLSLHYAVAQTLAYLAGMANSYLLNNAITFRSQRRESSGRTGAALRRQLRFLVWNGVMLLLSIGMLSGAVQLLGWSAWLGKIVVTILILGLNFYGSKRWVFAGDRSKKTVELG</sequence>
<feature type="transmembrane region" description="Helical" evidence="6">
    <location>
        <begin position="84"/>
        <end position="104"/>
    </location>
</feature>
<dbReference type="PANTHER" id="PTHR38459:SF1">
    <property type="entry name" value="PROPHAGE BACTOPRENOL-LINKED GLUCOSE TRANSLOCASE HOMOLOG"/>
    <property type="match status" value="1"/>
</dbReference>
<dbReference type="AlphaFoldDB" id="A0A2R5EXH3"/>
<comment type="caution">
    <text evidence="8">The sequence shown here is derived from an EMBL/GenBank/DDBJ whole genome shotgun (WGS) entry which is preliminary data.</text>
</comment>
<organism evidence="8 9">
    <name type="scientific">Paenibacillus agaridevorans</name>
    <dbReference type="NCBI Taxonomy" id="171404"/>
    <lineage>
        <taxon>Bacteria</taxon>
        <taxon>Bacillati</taxon>
        <taxon>Bacillota</taxon>
        <taxon>Bacilli</taxon>
        <taxon>Bacillales</taxon>
        <taxon>Paenibacillaceae</taxon>
        <taxon>Paenibacillus</taxon>
    </lineage>
</organism>
<evidence type="ECO:0000256" key="5">
    <source>
        <dbReference type="ARBA" id="ARBA00023136"/>
    </source>
</evidence>
<dbReference type="InterPro" id="IPR007267">
    <property type="entry name" value="GtrA_DPMS_TM"/>
</dbReference>
<keyword evidence="3 6" id="KW-0812">Transmembrane</keyword>
<gene>
    <name evidence="8" type="ORF">PAT3040_06233</name>
</gene>
<comment type="subcellular location">
    <subcellularLocation>
        <location evidence="1">Membrane</location>
        <topology evidence="1">Multi-pass membrane protein</topology>
    </subcellularLocation>
</comment>
<dbReference type="RefSeq" id="WP_181376946.1">
    <property type="nucleotide sequence ID" value="NZ_BDQX01000398.1"/>
</dbReference>
<evidence type="ECO:0000256" key="1">
    <source>
        <dbReference type="ARBA" id="ARBA00004141"/>
    </source>
</evidence>
<name>A0A2R5EXH3_9BACL</name>
<dbReference type="GO" id="GO:0005886">
    <property type="term" value="C:plasma membrane"/>
    <property type="evidence" value="ECO:0007669"/>
    <property type="project" value="TreeGrafter"/>
</dbReference>
<keyword evidence="4 6" id="KW-1133">Transmembrane helix</keyword>
<evidence type="ECO:0000256" key="6">
    <source>
        <dbReference type="SAM" id="Phobius"/>
    </source>
</evidence>
<comment type="similarity">
    <text evidence="2">Belongs to the GtrA family.</text>
</comment>
<dbReference type="Proteomes" id="UP000245202">
    <property type="component" value="Unassembled WGS sequence"/>
</dbReference>
<reference evidence="8 9" key="1">
    <citation type="submission" date="2017-08" db="EMBL/GenBank/DDBJ databases">
        <title>Substantial Increase in Enzyme Production by Combined Drug-Resistance Mutations in Paenibacillus agaridevorans.</title>
        <authorList>
            <person name="Tanaka Y."/>
            <person name="Funane K."/>
            <person name="Hosaka T."/>
            <person name="Shiwa Y."/>
            <person name="Fujita N."/>
            <person name="Miyazaki T."/>
            <person name="Yoshikawa H."/>
            <person name="Murakami K."/>
            <person name="Kasahara K."/>
            <person name="Inaoka T."/>
            <person name="Hiraga Y."/>
            <person name="Ochi K."/>
        </authorList>
    </citation>
    <scope>NUCLEOTIDE SEQUENCE [LARGE SCALE GENOMIC DNA]</scope>
    <source>
        <strain evidence="8 9">T-3040</strain>
    </source>
</reference>